<dbReference type="AlphaFoldDB" id="B7ZY81"/>
<accession>B7ZY81</accession>
<reference evidence="2" key="1">
    <citation type="journal article" date="2009" name="PLoS Genet.">
        <title>Sequencing, mapping, and analysis of 27,455 maize full-length cDNAs.</title>
        <authorList>
            <person name="Soderlund C."/>
            <person name="Descour A."/>
            <person name="Kudrna D."/>
            <person name="Bomhoff M."/>
            <person name="Boyd L."/>
            <person name="Currie J."/>
            <person name="Angelova A."/>
            <person name="Collura K."/>
            <person name="Wissotski M."/>
            <person name="Ashley E."/>
            <person name="Morrow D."/>
            <person name="Fernandes J."/>
            <person name="Walbot V."/>
            <person name="Yu Y."/>
        </authorList>
    </citation>
    <scope>NUCLEOTIDE SEQUENCE</scope>
    <source>
        <strain evidence="2">B73</strain>
    </source>
</reference>
<dbReference type="KEGG" id="zma:100279458"/>
<protein>
    <submittedName>
        <fullName evidence="2">Uncharacterized protein</fullName>
    </submittedName>
</protein>
<reference evidence="2" key="2">
    <citation type="submission" date="2012-06" db="EMBL/GenBank/DDBJ databases">
        <authorList>
            <person name="Yu Y."/>
            <person name="Currie J."/>
            <person name="Lomeli R."/>
            <person name="Angelova A."/>
            <person name="Collura K."/>
            <person name="Wissotski M."/>
            <person name="Campos D."/>
            <person name="Kudrna D."/>
            <person name="Golser W."/>
            <person name="Ashely E."/>
            <person name="Descour A."/>
            <person name="Fernandes J."/>
            <person name="Soderlund C."/>
            <person name="Walbot V."/>
        </authorList>
    </citation>
    <scope>NUCLEOTIDE SEQUENCE</scope>
    <source>
        <strain evidence="2">B73</strain>
    </source>
</reference>
<feature type="region of interest" description="Disordered" evidence="1">
    <location>
        <begin position="89"/>
        <end position="110"/>
    </location>
</feature>
<organism evidence="2">
    <name type="scientific">Zea mays</name>
    <name type="common">Maize</name>
    <dbReference type="NCBI Taxonomy" id="4577"/>
    <lineage>
        <taxon>Eukaryota</taxon>
        <taxon>Viridiplantae</taxon>
        <taxon>Streptophyta</taxon>
        <taxon>Embryophyta</taxon>
        <taxon>Tracheophyta</taxon>
        <taxon>Spermatophyta</taxon>
        <taxon>Magnoliopsida</taxon>
        <taxon>Liliopsida</taxon>
        <taxon>Poales</taxon>
        <taxon>Poaceae</taxon>
        <taxon>PACMAD clade</taxon>
        <taxon>Panicoideae</taxon>
        <taxon>Andropogonodae</taxon>
        <taxon>Andropogoneae</taxon>
        <taxon>Tripsacinae</taxon>
        <taxon>Zea</taxon>
    </lineage>
</organism>
<proteinExistence type="evidence at transcript level"/>
<evidence type="ECO:0000256" key="1">
    <source>
        <dbReference type="SAM" id="MobiDB-lite"/>
    </source>
</evidence>
<dbReference type="EMBL" id="BT054273">
    <property type="protein sequence ID" value="ACL52880.1"/>
    <property type="molecule type" value="mRNA"/>
</dbReference>
<name>B7ZY81_MAIZE</name>
<sequence length="110" mass="12001">MERVLSTLESTAMTRLVHCGLVVLIHTNSRSMSVTASTAWSSFPCFHYVTFDSLCMCDRFNFGACLTMENAASSIPGCQPKLRAAFPFQSQRGTHGGRSTHGGRALPRPC</sequence>
<evidence type="ECO:0000313" key="2">
    <source>
        <dbReference type="EMBL" id="ACL52880.1"/>
    </source>
</evidence>